<dbReference type="SUPFAM" id="SSF54427">
    <property type="entry name" value="NTF2-like"/>
    <property type="match status" value="1"/>
</dbReference>
<protein>
    <recommendedName>
        <fullName evidence="2">SnoaL-like domain-containing protein</fullName>
    </recommendedName>
</protein>
<dbReference type="Gene3D" id="3.10.450.50">
    <property type="match status" value="1"/>
</dbReference>
<feature type="chain" id="PRO_5026966636" description="SnoaL-like domain-containing protein" evidence="1">
    <location>
        <begin position="22"/>
        <end position="177"/>
    </location>
</feature>
<dbReference type="Pfam" id="PF13474">
    <property type="entry name" value="SnoaL_3"/>
    <property type="match status" value="1"/>
</dbReference>
<evidence type="ECO:0000256" key="1">
    <source>
        <dbReference type="SAM" id="SignalP"/>
    </source>
</evidence>
<keyword evidence="1" id="KW-0732">Signal</keyword>
<name>A0A6J4KA81_9SPHI</name>
<feature type="signal peptide" evidence="1">
    <location>
        <begin position="1"/>
        <end position="21"/>
    </location>
</feature>
<dbReference type="InterPro" id="IPR011944">
    <property type="entry name" value="Steroid_delta5-4_isomerase"/>
</dbReference>
<reference evidence="3" key="1">
    <citation type="submission" date="2020-02" db="EMBL/GenBank/DDBJ databases">
        <authorList>
            <person name="Meier V. D."/>
        </authorList>
    </citation>
    <scope>NUCLEOTIDE SEQUENCE</scope>
    <source>
        <strain evidence="3">AVDCRST_MAG56</strain>
    </source>
</reference>
<proteinExistence type="predicted"/>
<accession>A0A6J4KA81</accession>
<dbReference type="InterPro" id="IPR032710">
    <property type="entry name" value="NTF2-like_dom_sf"/>
</dbReference>
<dbReference type="EMBL" id="CADCTQ010000439">
    <property type="protein sequence ID" value="CAA9299566.1"/>
    <property type="molecule type" value="Genomic_DNA"/>
</dbReference>
<dbReference type="AlphaFoldDB" id="A0A6J4KA81"/>
<dbReference type="InterPro" id="IPR037401">
    <property type="entry name" value="SnoaL-like"/>
</dbReference>
<organism evidence="3">
    <name type="scientific">uncultured Cytophagales bacterium</name>
    <dbReference type="NCBI Taxonomy" id="158755"/>
    <lineage>
        <taxon>Bacteria</taxon>
        <taxon>Pseudomonadati</taxon>
        <taxon>Bacteroidota</taxon>
        <taxon>Sphingobacteriia</taxon>
        <taxon>Sphingobacteriales</taxon>
        <taxon>environmental samples</taxon>
    </lineage>
</organism>
<feature type="domain" description="SnoaL-like" evidence="2">
    <location>
        <begin position="31"/>
        <end position="156"/>
    </location>
</feature>
<dbReference type="NCBIfam" id="TIGR02246">
    <property type="entry name" value="SgcJ/EcaC family oxidoreductase"/>
    <property type="match status" value="1"/>
</dbReference>
<sequence length="177" mass="19897">MIVKTLSFAFVTFLLSSLGFAQSASDEKAVRAVVQKMEDAWNAHHYTYSGQYDIYNNDASMINPVGMYWINRAEIVKAHQAFGEMMFKYGSTKNQQVDVRFLAPTVALVTVKAQYRVEQDHNFPDGRKAGSRGDTSYSMLTGVLTKQHDDWKIASLQVTPIDAVAQAHDPIQRQASR</sequence>
<evidence type="ECO:0000259" key="2">
    <source>
        <dbReference type="Pfam" id="PF13474"/>
    </source>
</evidence>
<evidence type="ECO:0000313" key="3">
    <source>
        <dbReference type="EMBL" id="CAA9299566.1"/>
    </source>
</evidence>
<gene>
    <name evidence="3" type="ORF">AVDCRST_MAG56-5303</name>
</gene>